<dbReference type="GO" id="GO:0004713">
    <property type="term" value="F:protein tyrosine kinase activity"/>
    <property type="evidence" value="ECO:0007669"/>
    <property type="project" value="TreeGrafter"/>
</dbReference>
<name>H8FWD0_MAGML</name>
<dbReference type="SUPFAM" id="SSF52540">
    <property type="entry name" value="P-loop containing nucleoside triphosphate hydrolases"/>
    <property type="match status" value="1"/>
</dbReference>
<comment type="caution">
    <text evidence="1">The sequence shown here is derived from an EMBL/GenBank/DDBJ whole genome shotgun (WGS) entry which is preliminary data.</text>
</comment>
<evidence type="ECO:0000313" key="1">
    <source>
        <dbReference type="EMBL" id="CCG42668.1"/>
    </source>
</evidence>
<sequence length="318" mass="33496">MTPPIPSSATLPPALRLRIKALLDSGVTPDEIVARLADPDVGSAGHRTVLSTELTEAIGAVAAEAPPPAAAPASPPHPTDVGGATVSLVNDAKRLLSVLASSLQTRERGTVIQFISARRGEGASTIARDFARVAAQNSDRPVLLLDLDWAAPSQYEHFQRAAASVGGLGSEPGPAVDLGIDPSVLLRFTDKTLPHPLVRTTVTVHRIGATALYVTRLGETGAVTPPASTRLSYPAFWDQLRAEVGLTVIDAPPVFSSFDGLAVSPTADKVVVVVEAETTRIPVAQELIGRLTAQGADIAGIILNKRRVYIPKFIYRWL</sequence>
<dbReference type="InterPro" id="IPR027417">
    <property type="entry name" value="P-loop_NTPase"/>
</dbReference>
<dbReference type="PANTHER" id="PTHR32309">
    <property type="entry name" value="TYROSINE-PROTEIN KINASE"/>
    <property type="match status" value="1"/>
</dbReference>
<dbReference type="EMBL" id="CAHP01000035">
    <property type="protein sequence ID" value="CCG42668.1"/>
    <property type="molecule type" value="Genomic_DNA"/>
</dbReference>
<dbReference type="RefSeq" id="WP_002730430.1">
    <property type="nucleotide sequence ID" value="NZ_CAHP01000035.1"/>
</dbReference>
<dbReference type="GO" id="GO:0005886">
    <property type="term" value="C:plasma membrane"/>
    <property type="evidence" value="ECO:0007669"/>
    <property type="project" value="TreeGrafter"/>
</dbReference>
<evidence type="ECO:0000313" key="2">
    <source>
        <dbReference type="Proteomes" id="UP000004169"/>
    </source>
</evidence>
<dbReference type="Gene3D" id="3.40.50.300">
    <property type="entry name" value="P-loop containing nucleotide triphosphate hydrolases"/>
    <property type="match status" value="1"/>
</dbReference>
<reference evidence="1 2" key="1">
    <citation type="journal article" date="2012" name="J. Bacteriol.">
        <title>Draft Genome Sequence of the Purple Photosynthetic Bacterium Phaeospirillum molischianum DSM120, a Particularly Versatile Bacterium.</title>
        <authorList>
            <person name="Duquesne K."/>
            <person name="Prima V."/>
            <person name="Ji B."/>
            <person name="Rouy Z."/>
            <person name="Medigue C."/>
            <person name="Talla E."/>
            <person name="Sturgis J.N."/>
        </authorList>
    </citation>
    <scope>NUCLEOTIDE SEQUENCE [LARGE SCALE GENOMIC DNA]</scope>
    <source>
        <strain evidence="2">DSM120</strain>
    </source>
</reference>
<dbReference type="eggNOG" id="COG0489">
    <property type="taxonomic scope" value="Bacteria"/>
</dbReference>
<keyword evidence="2" id="KW-1185">Reference proteome</keyword>
<dbReference type="AlphaFoldDB" id="H8FWD0"/>
<dbReference type="Proteomes" id="UP000004169">
    <property type="component" value="Unassembled WGS sequence"/>
</dbReference>
<dbReference type="STRING" id="1150626.PHAMO_400049"/>
<organism evidence="1 2">
    <name type="scientific">Magnetospirillum molischianum DSM 120</name>
    <dbReference type="NCBI Taxonomy" id="1150626"/>
    <lineage>
        <taxon>Bacteria</taxon>
        <taxon>Pseudomonadati</taxon>
        <taxon>Pseudomonadota</taxon>
        <taxon>Alphaproteobacteria</taxon>
        <taxon>Rhodospirillales</taxon>
        <taxon>Rhodospirillaceae</taxon>
        <taxon>Magnetospirillum</taxon>
    </lineage>
</organism>
<gene>
    <name evidence="1" type="ORF">PHAMO_400049</name>
</gene>
<dbReference type="InterPro" id="IPR050445">
    <property type="entry name" value="Bact_polysacc_biosynth/exp"/>
</dbReference>
<proteinExistence type="predicted"/>
<dbReference type="PANTHER" id="PTHR32309:SF13">
    <property type="entry name" value="FERRIC ENTEROBACTIN TRANSPORT PROTEIN FEPE"/>
    <property type="match status" value="1"/>
</dbReference>
<protein>
    <submittedName>
        <fullName evidence="1">Uncharacterized protein</fullName>
    </submittedName>
</protein>
<dbReference type="OrthoDB" id="8430685at2"/>
<accession>H8FWD0</accession>